<dbReference type="InterPro" id="IPR023485">
    <property type="entry name" value="Ptyr_pPase"/>
</dbReference>
<dbReference type="SMART" id="SM00226">
    <property type="entry name" value="LMWPc"/>
    <property type="match status" value="1"/>
</dbReference>
<dbReference type="AlphaFoldDB" id="A0A7W4UJV2"/>
<dbReference type="Pfam" id="PF01451">
    <property type="entry name" value="LMWPc"/>
    <property type="match status" value="1"/>
</dbReference>
<dbReference type="CDD" id="cd16345">
    <property type="entry name" value="LMWP_ArsC"/>
    <property type="match status" value="1"/>
</dbReference>
<reference evidence="4 5" key="1">
    <citation type="submission" date="2020-08" db="EMBL/GenBank/DDBJ databases">
        <title>The Agave Microbiome: Exploring the role of microbial communities in plant adaptations to desert environments.</title>
        <authorList>
            <person name="Partida-Martinez L.P."/>
        </authorList>
    </citation>
    <scope>NUCLEOTIDE SEQUENCE [LARGE SCALE GENOMIC DNA]</scope>
    <source>
        <strain evidence="4 5">RAS26</strain>
    </source>
</reference>
<comment type="caution">
    <text evidence="4">The sequence shown here is derived from an EMBL/GenBank/DDBJ whole genome shotgun (WGS) entry which is preliminary data.</text>
</comment>
<feature type="region of interest" description="Disordered" evidence="2">
    <location>
        <begin position="1"/>
        <end position="31"/>
    </location>
</feature>
<accession>A0A7W4UJV2</accession>
<evidence type="ECO:0000256" key="1">
    <source>
        <dbReference type="ARBA" id="ARBA00022849"/>
    </source>
</evidence>
<dbReference type="GO" id="GO:0046685">
    <property type="term" value="P:response to arsenic-containing substance"/>
    <property type="evidence" value="ECO:0007669"/>
    <property type="project" value="UniProtKB-KW"/>
</dbReference>
<gene>
    <name evidence="4" type="ORF">FHR80_004427</name>
</gene>
<sequence length="165" mass="17360">MTETTTTEQTTAEQTTAEQTTAEQTPTGTDRPSVLFVCVHNAGRSQMAAGFLTALSGGAVEVRSAGSAPADRINPAAVEAMLELGIDIRAEQPKILTTDAVKASDVVITMGCGDTCPFFPGKRYEDWVLEDPAGQGVEGVRPIRDEIRARILTLLGELGVEPVGA</sequence>
<dbReference type="RefSeq" id="WP_183298185.1">
    <property type="nucleotide sequence ID" value="NZ_JACHVX010000010.1"/>
</dbReference>
<evidence type="ECO:0000256" key="2">
    <source>
        <dbReference type="SAM" id="MobiDB-lite"/>
    </source>
</evidence>
<dbReference type="InterPro" id="IPR036196">
    <property type="entry name" value="Ptyr_pPase_sf"/>
</dbReference>
<protein>
    <submittedName>
        <fullName evidence="4">Protein-tyrosine-phosphatase</fullName>
    </submittedName>
</protein>
<reference evidence="4 5" key="2">
    <citation type="submission" date="2020-08" db="EMBL/GenBank/DDBJ databases">
        <authorList>
            <person name="Partida-Martinez L."/>
            <person name="Huntemann M."/>
            <person name="Clum A."/>
            <person name="Wang J."/>
            <person name="Palaniappan K."/>
            <person name="Ritter S."/>
            <person name="Chen I.-M."/>
            <person name="Stamatis D."/>
            <person name="Reddy T."/>
            <person name="O'Malley R."/>
            <person name="Daum C."/>
            <person name="Shapiro N."/>
            <person name="Ivanova N."/>
            <person name="Kyrpides N."/>
            <person name="Woyke T."/>
        </authorList>
    </citation>
    <scope>NUCLEOTIDE SEQUENCE [LARGE SCALE GENOMIC DNA]</scope>
    <source>
        <strain evidence="4 5">RAS26</strain>
    </source>
</reference>
<keyword evidence="1" id="KW-0059">Arsenical resistance</keyword>
<dbReference type="PANTHER" id="PTHR43428:SF1">
    <property type="entry name" value="ARSENATE REDUCTASE"/>
    <property type="match status" value="1"/>
</dbReference>
<feature type="domain" description="Phosphotyrosine protein phosphatase I" evidence="3">
    <location>
        <begin position="32"/>
        <end position="157"/>
    </location>
</feature>
<feature type="compositionally biased region" description="Low complexity" evidence="2">
    <location>
        <begin position="1"/>
        <end position="25"/>
    </location>
</feature>
<dbReference type="EMBL" id="JACHVX010000010">
    <property type="protein sequence ID" value="MBB2925483.1"/>
    <property type="molecule type" value="Genomic_DNA"/>
</dbReference>
<dbReference type="SUPFAM" id="SSF52788">
    <property type="entry name" value="Phosphotyrosine protein phosphatases I"/>
    <property type="match status" value="1"/>
</dbReference>
<proteinExistence type="predicted"/>
<dbReference type="PANTHER" id="PTHR43428">
    <property type="entry name" value="ARSENATE REDUCTASE"/>
    <property type="match status" value="1"/>
</dbReference>
<evidence type="ECO:0000259" key="3">
    <source>
        <dbReference type="SMART" id="SM00226"/>
    </source>
</evidence>
<dbReference type="Gene3D" id="3.40.50.2300">
    <property type="match status" value="1"/>
</dbReference>
<name>A0A7W4UJV2_9CELL</name>
<evidence type="ECO:0000313" key="5">
    <source>
        <dbReference type="Proteomes" id="UP000518206"/>
    </source>
</evidence>
<evidence type="ECO:0000313" key="4">
    <source>
        <dbReference type="EMBL" id="MBB2925483.1"/>
    </source>
</evidence>
<dbReference type="Proteomes" id="UP000518206">
    <property type="component" value="Unassembled WGS sequence"/>
</dbReference>
<organism evidence="4 5">
    <name type="scientific">Cellulomonas cellasea</name>
    <dbReference type="NCBI Taxonomy" id="43670"/>
    <lineage>
        <taxon>Bacteria</taxon>
        <taxon>Bacillati</taxon>
        <taxon>Actinomycetota</taxon>
        <taxon>Actinomycetes</taxon>
        <taxon>Micrococcales</taxon>
        <taxon>Cellulomonadaceae</taxon>
        <taxon>Cellulomonas</taxon>
    </lineage>
</organism>